<gene>
    <name evidence="4" type="primary">yfcE</name>
    <name evidence="4" type="ORF">HYG85_06715</name>
</gene>
<evidence type="ECO:0000313" key="5">
    <source>
        <dbReference type="Proteomes" id="UP000677305"/>
    </source>
</evidence>
<dbReference type="GO" id="GO:0016787">
    <property type="term" value="F:hydrolase activity"/>
    <property type="evidence" value="ECO:0007669"/>
    <property type="project" value="UniProtKB-UniRule"/>
</dbReference>
<dbReference type="EC" id="3.1.4.-" evidence="2"/>
<evidence type="ECO:0000259" key="3">
    <source>
        <dbReference type="Pfam" id="PF12850"/>
    </source>
</evidence>
<dbReference type="NCBIfam" id="TIGR00040">
    <property type="entry name" value="yfcE"/>
    <property type="match status" value="1"/>
</dbReference>
<dbReference type="PANTHER" id="PTHR11124">
    <property type="entry name" value="VACUOLAR SORTING PROTEIN VPS29"/>
    <property type="match status" value="1"/>
</dbReference>
<dbReference type="InterPro" id="IPR000979">
    <property type="entry name" value="Phosphodiesterase_MJ0936/Vps29"/>
</dbReference>
<proteinExistence type="inferred from homology"/>
<dbReference type="AlphaFoldDB" id="A0A8J8M916"/>
<accession>A0A8J8M916</accession>
<keyword evidence="5" id="KW-1185">Reference proteome</keyword>
<keyword evidence="4" id="KW-0378">Hydrolase</keyword>
<comment type="cofactor">
    <cofactor evidence="2">
        <name>a divalent metal cation</name>
        <dbReference type="ChEBI" id="CHEBI:60240"/>
    </cofactor>
</comment>
<dbReference type="EMBL" id="CP058561">
    <property type="protein sequence ID" value="QUH28622.1"/>
    <property type="molecule type" value="Genomic_DNA"/>
</dbReference>
<organism evidence="4 5">
    <name type="scientific">Vallitalea guaymasensis</name>
    <dbReference type="NCBI Taxonomy" id="1185412"/>
    <lineage>
        <taxon>Bacteria</taxon>
        <taxon>Bacillati</taxon>
        <taxon>Bacillota</taxon>
        <taxon>Clostridia</taxon>
        <taxon>Lachnospirales</taxon>
        <taxon>Vallitaleaceae</taxon>
        <taxon>Vallitalea</taxon>
    </lineage>
</organism>
<evidence type="ECO:0000313" key="4">
    <source>
        <dbReference type="EMBL" id="QUH28622.1"/>
    </source>
</evidence>
<comment type="similarity">
    <text evidence="1 2">Belongs to the metallophosphoesterase superfamily. YfcE family.</text>
</comment>
<dbReference type="SUPFAM" id="SSF56300">
    <property type="entry name" value="Metallo-dependent phosphatases"/>
    <property type="match status" value="1"/>
</dbReference>
<evidence type="ECO:0000256" key="2">
    <source>
        <dbReference type="RuleBase" id="RU362039"/>
    </source>
</evidence>
<dbReference type="KEGG" id="vgu:HYG85_06715"/>
<dbReference type="Gene3D" id="3.60.21.10">
    <property type="match status" value="1"/>
</dbReference>
<reference evidence="4 5" key="1">
    <citation type="submission" date="2020-07" db="EMBL/GenBank/DDBJ databases">
        <title>Vallitalea guaymasensis genome.</title>
        <authorList>
            <person name="Postec A."/>
        </authorList>
    </citation>
    <scope>NUCLEOTIDE SEQUENCE [LARGE SCALE GENOMIC DNA]</scope>
    <source>
        <strain evidence="4 5">Ra1766G1</strain>
    </source>
</reference>
<feature type="domain" description="Calcineurin-like phosphoesterase" evidence="3">
    <location>
        <begin position="1"/>
        <end position="161"/>
    </location>
</feature>
<dbReference type="InterPro" id="IPR041802">
    <property type="entry name" value="MPP_YfcE"/>
</dbReference>
<protein>
    <recommendedName>
        <fullName evidence="2">Phosphoesterase</fullName>
        <ecNumber evidence="2">3.1.4.-</ecNumber>
    </recommendedName>
</protein>
<dbReference type="CDD" id="cd00841">
    <property type="entry name" value="MPP_YfcE"/>
    <property type="match status" value="1"/>
</dbReference>
<dbReference type="Pfam" id="PF12850">
    <property type="entry name" value="Metallophos_2"/>
    <property type="match status" value="1"/>
</dbReference>
<dbReference type="GO" id="GO:0046872">
    <property type="term" value="F:metal ion binding"/>
    <property type="evidence" value="ECO:0007669"/>
    <property type="project" value="UniProtKB-KW"/>
</dbReference>
<dbReference type="NCBIfam" id="NF006988">
    <property type="entry name" value="PRK09453.1"/>
    <property type="match status" value="1"/>
</dbReference>
<sequence>MKLMFISDIHGSSYYAAKAIEKYKEEGADYIVLLGDILYHGPRNSLPKEYEPKKVIQILNDLKDKIICVRGNCDAEVDQMVLEFPIMSDYNIIFHNNKRIFATHGHLFNESNMPPIEDGDIIIHGHTHIPVAKELDNKYILNPGSISLPKENNPNSYGIIEGKEFLIKDFEGNIIKSIVLE</sequence>
<keyword evidence="2" id="KW-0479">Metal-binding</keyword>
<name>A0A8J8M916_9FIRM</name>
<evidence type="ECO:0000256" key="1">
    <source>
        <dbReference type="ARBA" id="ARBA00008950"/>
    </source>
</evidence>
<dbReference type="InterPro" id="IPR029052">
    <property type="entry name" value="Metallo-depent_PP-like"/>
</dbReference>
<dbReference type="Proteomes" id="UP000677305">
    <property type="component" value="Chromosome"/>
</dbReference>
<dbReference type="InterPro" id="IPR024654">
    <property type="entry name" value="Calcineurin-like_PHP_lpxH"/>
</dbReference>